<dbReference type="EMBL" id="CM042059">
    <property type="protein sequence ID" value="KAI3681455.1"/>
    <property type="molecule type" value="Genomic_DNA"/>
</dbReference>
<name>A0ACB8Y815_ARCLA</name>
<gene>
    <name evidence="1" type="ORF">L6452_36251</name>
</gene>
<protein>
    <submittedName>
        <fullName evidence="1">Uncharacterized protein</fullName>
    </submittedName>
</protein>
<accession>A0ACB8Y815</accession>
<comment type="caution">
    <text evidence="1">The sequence shown here is derived from an EMBL/GenBank/DDBJ whole genome shotgun (WGS) entry which is preliminary data.</text>
</comment>
<keyword evidence="2" id="KW-1185">Reference proteome</keyword>
<evidence type="ECO:0000313" key="1">
    <source>
        <dbReference type="EMBL" id="KAI3681455.1"/>
    </source>
</evidence>
<proteinExistence type="predicted"/>
<evidence type="ECO:0000313" key="2">
    <source>
        <dbReference type="Proteomes" id="UP001055879"/>
    </source>
</evidence>
<reference evidence="1 2" key="2">
    <citation type="journal article" date="2022" name="Mol. Ecol. Resour.">
        <title>The genomes of chicory, endive, great burdock and yacon provide insights into Asteraceae paleo-polyploidization history and plant inulin production.</title>
        <authorList>
            <person name="Fan W."/>
            <person name="Wang S."/>
            <person name="Wang H."/>
            <person name="Wang A."/>
            <person name="Jiang F."/>
            <person name="Liu H."/>
            <person name="Zhao H."/>
            <person name="Xu D."/>
            <person name="Zhang Y."/>
        </authorList>
    </citation>
    <scope>NUCLEOTIDE SEQUENCE [LARGE SCALE GENOMIC DNA]</scope>
    <source>
        <strain evidence="2">cv. Niubang</strain>
    </source>
</reference>
<sequence length="162" mass="17041">MKDNHLPACALSSDELVHRIVKFISGEASIVRKTLFQITTRVHDNPSRSHHLLASSTPNAYLSGGSIRGATVGAPIMGLAPLVGAYGGSKGEGGEWPRGFYPCLRDDASPNEFSLHLICPTANIGGVIGKGGAIINQIRQETGATVKVDSSATEVDDNARSF</sequence>
<reference evidence="2" key="1">
    <citation type="journal article" date="2022" name="Mol. Ecol. Resour.">
        <title>The genomes of chicory, endive, great burdock and yacon provide insights into Asteraceae palaeo-polyploidization history and plant inulin production.</title>
        <authorList>
            <person name="Fan W."/>
            <person name="Wang S."/>
            <person name="Wang H."/>
            <person name="Wang A."/>
            <person name="Jiang F."/>
            <person name="Liu H."/>
            <person name="Zhao H."/>
            <person name="Xu D."/>
            <person name="Zhang Y."/>
        </authorList>
    </citation>
    <scope>NUCLEOTIDE SEQUENCE [LARGE SCALE GENOMIC DNA]</scope>
    <source>
        <strain evidence="2">cv. Niubang</strain>
    </source>
</reference>
<dbReference type="Proteomes" id="UP001055879">
    <property type="component" value="Linkage Group LG13"/>
</dbReference>
<organism evidence="1 2">
    <name type="scientific">Arctium lappa</name>
    <name type="common">Greater burdock</name>
    <name type="synonym">Lappa major</name>
    <dbReference type="NCBI Taxonomy" id="4217"/>
    <lineage>
        <taxon>Eukaryota</taxon>
        <taxon>Viridiplantae</taxon>
        <taxon>Streptophyta</taxon>
        <taxon>Embryophyta</taxon>
        <taxon>Tracheophyta</taxon>
        <taxon>Spermatophyta</taxon>
        <taxon>Magnoliopsida</taxon>
        <taxon>eudicotyledons</taxon>
        <taxon>Gunneridae</taxon>
        <taxon>Pentapetalae</taxon>
        <taxon>asterids</taxon>
        <taxon>campanulids</taxon>
        <taxon>Asterales</taxon>
        <taxon>Asteraceae</taxon>
        <taxon>Carduoideae</taxon>
        <taxon>Cardueae</taxon>
        <taxon>Arctiinae</taxon>
        <taxon>Arctium</taxon>
    </lineage>
</organism>